<dbReference type="Proteomes" id="UP000636479">
    <property type="component" value="Unassembled WGS sequence"/>
</dbReference>
<organism evidence="3 4">
    <name type="scientific">Mycena indigotica</name>
    <dbReference type="NCBI Taxonomy" id="2126181"/>
    <lineage>
        <taxon>Eukaryota</taxon>
        <taxon>Fungi</taxon>
        <taxon>Dikarya</taxon>
        <taxon>Basidiomycota</taxon>
        <taxon>Agaricomycotina</taxon>
        <taxon>Agaricomycetes</taxon>
        <taxon>Agaricomycetidae</taxon>
        <taxon>Agaricales</taxon>
        <taxon>Marasmiineae</taxon>
        <taxon>Mycenaceae</taxon>
        <taxon>Mycena</taxon>
    </lineage>
</organism>
<sequence length="377" mass="41762">MKRGFLNSAKSKAIRLGSDAGYGSSSTIGAPSMPTPDLSSSGTDTVILPANAAPDEPVTVCFFWPGSKEVLMKMPGYPKPLRKVSEPTFRVGELIIDEQPLLISVRGVPVAVPAMLNQEQTTKYQLREFEKYLEVVLKKMRPADREAFMSLANSHLTDGSGPIAGRIRTNSLGLDGLCPAMTGPMAQYSSVPHYISRMNNSCSPNTTSNFHDTSISYTVYAARDIAEGEELTLSYSDVWDTAANRQQTFKPYGFVCACDACRDPISSDRRHAKIRAFVPSVRMWAVNRSLPDDWLINKCLEQIALLEQEKLEGESHYHAAINAIMEAYICLGDSPKVRKWAARARKCPWAATLESLDVMIALKSHDGHPLWRMRVEK</sequence>
<reference evidence="3" key="1">
    <citation type="submission" date="2020-05" db="EMBL/GenBank/DDBJ databases">
        <title>Mycena genomes resolve the evolution of fungal bioluminescence.</title>
        <authorList>
            <person name="Tsai I.J."/>
        </authorList>
    </citation>
    <scope>NUCLEOTIDE SEQUENCE</scope>
    <source>
        <strain evidence="3">171206Taipei</strain>
    </source>
</reference>
<dbReference type="InterPro" id="IPR046341">
    <property type="entry name" value="SET_dom_sf"/>
</dbReference>
<name>A0A8H6RZC9_9AGAR</name>
<dbReference type="InterPro" id="IPR001214">
    <property type="entry name" value="SET_dom"/>
</dbReference>
<dbReference type="RefSeq" id="XP_037213411.1">
    <property type="nucleotide sequence ID" value="XM_037370410.1"/>
</dbReference>
<gene>
    <name evidence="3" type="ORF">MIND_01400400</name>
</gene>
<protein>
    <submittedName>
        <fullName evidence="3">SET domain-containing protein</fullName>
    </submittedName>
</protein>
<evidence type="ECO:0000313" key="3">
    <source>
        <dbReference type="EMBL" id="KAF7289380.1"/>
    </source>
</evidence>
<accession>A0A8H6RZC9</accession>
<feature type="region of interest" description="Disordered" evidence="1">
    <location>
        <begin position="21"/>
        <end position="41"/>
    </location>
</feature>
<keyword evidence="4" id="KW-1185">Reference proteome</keyword>
<dbReference type="Pfam" id="PF00856">
    <property type="entry name" value="SET"/>
    <property type="match status" value="1"/>
</dbReference>
<dbReference type="PROSITE" id="PS50280">
    <property type="entry name" value="SET"/>
    <property type="match status" value="1"/>
</dbReference>
<dbReference type="PANTHER" id="PTHR47332:SF4">
    <property type="entry name" value="SET DOMAIN-CONTAINING PROTEIN 5"/>
    <property type="match status" value="1"/>
</dbReference>
<comment type="caution">
    <text evidence="3">The sequence shown here is derived from an EMBL/GenBank/DDBJ whole genome shotgun (WGS) entry which is preliminary data.</text>
</comment>
<evidence type="ECO:0000259" key="2">
    <source>
        <dbReference type="PROSITE" id="PS50280"/>
    </source>
</evidence>
<dbReference type="SUPFAM" id="SSF82199">
    <property type="entry name" value="SET domain"/>
    <property type="match status" value="1"/>
</dbReference>
<dbReference type="EMBL" id="JACAZF010000017">
    <property type="protein sequence ID" value="KAF7289380.1"/>
    <property type="molecule type" value="Genomic_DNA"/>
</dbReference>
<dbReference type="Gene3D" id="2.170.270.10">
    <property type="entry name" value="SET domain"/>
    <property type="match status" value="1"/>
</dbReference>
<dbReference type="AlphaFoldDB" id="A0A8H6RZC9"/>
<dbReference type="GeneID" id="59352926"/>
<proteinExistence type="predicted"/>
<feature type="domain" description="SET" evidence="2">
    <location>
        <begin position="56"/>
        <end position="236"/>
    </location>
</feature>
<evidence type="ECO:0000256" key="1">
    <source>
        <dbReference type="SAM" id="MobiDB-lite"/>
    </source>
</evidence>
<dbReference type="PANTHER" id="PTHR47332">
    <property type="entry name" value="SET DOMAIN-CONTAINING PROTEIN 5"/>
    <property type="match status" value="1"/>
</dbReference>
<evidence type="ECO:0000313" key="4">
    <source>
        <dbReference type="Proteomes" id="UP000636479"/>
    </source>
</evidence>
<dbReference type="InterPro" id="IPR053185">
    <property type="entry name" value="SET_domain_protein"/>
</dbReference>
<dbReference type="CDD" id="cd20071">
    <property type="entry name" value="SET_SMYD"/>
    <property type="match status" value="1"/>
</dbReference>
<dbReference type="OrthoDB" id="5945798at2759"/>